<organism evidence="7 8">
    <name type="scientific">Cupriavidus metallidurans (strain ATCC 43123 / DSM 2839 / NBRC 102507 / CH34)</name>
    <name type="common">Ralstonia metallidurans</name>
    <dbReference type="NCBI Taxonomy" id="266264"/>
    <lineage>
        <taxon>Bacteria</taxon>
        <taxon>Pseudomonadati</taxon>
        <taxon>Pseudomonadota</taxon>
        <taxon>Betaproteobacteria</taxon>
        <taxon>Burkholderiales</taxon>
        <taxon>Burkholderiaceae</taxon>
        <taxon>Cupriavidus</taxon>
    </lineage>
</organism>
<keyword evidence="4" id="KW-0812">Transmembrane</keyword>
<evidence type="ECO:0000256" key="2">
    <source>
        <dbReference type="ARBA" id="ARBA00034247"/>
    </source>
</evidence>
<dbReference type="Proteomes" id="UP000002429">
    <property type="component" value="Chromosome"/>
</dbReference>
<dbReference type="CDD" id="cd01949">
    <property type="entry name" value="GGDEF"/>
    <property type="match status" value="1"/>
</dbReference>
<dbReference type="AlphaFoldDB" id="Q1LIC9"/>
<dbReference type="KEGG" id="rme:Rmet_3225"/>
<keyword evidence="3" id="KW-0175">Coiled coil</keyword>
<dbReference type="Gene3D" id="6.10.340.10">
    <property type="match status" value="1"/>
</dbReference>
<evidence type="ECO:0000256" key="4">
    <source>
        <dbReference type="SAM" id="Phobius"/>
    </source>
</evidence>
<protein>
    <recommendedName>
        <fullName evidence="1">diguanylate cyclase</fullName>
        <ecNumber evidence="1">2.7.7.65</ecNumber>
    </recommendedName>
</protein>
<dbReference type="SUPFAM" id="SSF55073">
    <property type="entry name" value="Nucleotide cyclase"/>
    <property type="match status" value="1"/>
</dbReference>
<dbReference type="PANTHER" id="PTHR45138">
    <property type="entry name" value="REGULATORY COMPONENTS OF SENSORY TRANSDUCTION SYSTEM"/>
    <property type="match status" value="1"/>
</dbReference>
<evidence type="ECO:0000259" key="6">
    <source>
        <dbReference type="PROSITE" id="PS50887"/>
    </source>
</evidence>
<dbReference type="InterPro" id="IPR043128">
    <property type="entry name" value="Rev_trsase/Diguanyl_cyclase"/>
</dbReference>
<sequence>MCATSGRPEKPEAATPQYSVSQRFLRVSAGACLAVLMLLAWLVSHQWQAFSRSDQALSDFEIFRAALLAMEKVSAERGPMNAVLGEDVPMPAQRIAALRKAREESDASLRDLDAAIEASHCEECAALYVTATHAITMLAEARKHADDVLLVPRQTRSPELLDNAVNHMANVIPIIAGIADGTIGDIVSGDAAVLDVLQMARLAAALREHAGLLGSRFTGALASDRQLTEQEQQRIFNSEGRVEQLRTLLASHAGHHPTLAPEAVRRVGMVYGEAGLAYVTKVYRRAKRPMGAGITTGDFAAQYVPTMLPIVQLRDEILDHARARLHRNRDVTLTLLLGAFAIAFALLGTMIWLHSLFRRQILKPFFAATRSILAIANGNLSVRVPSPNNYRGEIRALLEAVHTLKRYSLDKQQLEQDRQRLIAQLTTMAETDALTQLLNRRALEARACDLCASPAADKPYVALVMFDIDHFKRINDTYGHIAGDRALEIVGAVCREVLGTGDLAARFGGEEFAVVSLVSTPGEALRLAEQLKEKLREIRVTLESARPFGMTVSLGVAIGRREDVGQDLSALIRQADLMLYRAKRGGRNRIEGDWELMVG</sequence>
<feature type="domain" description="HAMP" evidence="5">
    <location>
        <begin position="359"/>
        <end position="413"/>
    </location>
</feature>
<evidence type="ECO:0000313" key="8">
    <source>
        <dbReference type="Proteomes" id="UP000002429"/>
    </source>
</evidence>
<name>Q1LIC9_CUPMC</name>
<proteinExistence type="predicted"/>
<dbReference type="HOGENOM" id="CLU_017308_0_0_4"/>
<evidence type="ECO:0000259" key="5">
    <source>
        <dbReference type="PROSITE" id="PS50885"/>
    </source>
</evidence>
<feature type="transmembrane region" description="Helical" evidence="4">
    <location>
        <begin position="24"/>
        <end position="43"/>
    </location>
</feature>
<keyword evidence="4" id="KW-0472">Membrane</keyword>
<dbReference type="GO" id="GO:0007165">
    <property type="term" value="P:signal transduction"/>
    <property type="evidence" value="ECO:0007669"/>
    <property type="project" value="InterPro"/>
</dbReference>
<dbReference type="GO" id="GO:0016020">
    <property type="term" value="C:membrane"/>
    <property type="evidence" value="ECO:0007669"/>
    <property type="project" value="InterPro"/>
</dbReference>
<dbReference type="InterPro" id="IPR003660">
    <property type="entry name" value="HAMP_dom"/>
</dbReference>
<dbReference type="PROSITE" id="PS50887">
    <property type="entry name" value="GGDEF"/>
    <property type="match status" value="1"/>
</dbReference>
<dbReference type="STRING" id="266264.Rmet_3225"/>
<feature type="transmembrane region" description="Helical" evidence="4">
    <location>
        <begin position="331"/>
        <end position="353"/>
    </location>
</feature>
<dbReference type="Gene3D" id="3.30.70.270">
    <property type="match status" value="1"/>
</dbReference>
<dbReference type="NCBIfam" id="TIGR00254">
    <property type="entry name" value="GGDEF"/>
    <property type="match status" value="1"/>
</dbReference>
<accession>Q1LIC9</accession>
<dbReference type="PROSITE" id="PS50885">
    <property type="entry name" value="HAMP"/>
    <property type="match status" value="1"/>
</dbReference>
<dbReference type="SMART" id="SM00267">
    <property type="entry name" value="GGDEF"/>
    <property type="match status" value="1"/>
</dbReference>
<dbReference type="FunFam" id="3.30.70.270:FF:000001">
    <property type="entry name" value="Diguanylate cyclase domain protein"/>
    <property type="match status" value="1"/>
</dbReference>
<evidence type="ECO:0000256" key="3">
    <source>
        <dbReference type="SAM" id="Coils"/>
    </source>
</evidence>
<dbReference type="Pfam" id="PF00990">
    <property type="entry name" value="GGDEF"/>
    <property type="match status" value="1"/>
</dbReference>
<dbReference type="InterPro" id="IPR000160">
    <property type="entry name" value="GGDEF_dom"/>
</dbReference>
<comment type="catalytic activity">
    <reaction evidence="2">
        <text>2 GTP = 3',3'-c-di-GMP + 2 diphosphate</text>
        <dbReference type="Rhea" id="RHEA:24898"/>
        <dbReference type="ChEBI" id="CHEBI:33019"/>
        <dbReference type="ChEBI" id="CHEBI:37565"/>
        <dbReference type="ChEBI" id="CHEBI:58805"/>
        <dbReference type="EC" id="2.7.7.65"/>
    </reaction>
</comment>
<dbReference type="EC" id="2.7.7.65" evidence="1"/>
<gene>
    <name evidence="7" type="ordered locus">Rmet_3225</name>
</gene>
<evidence type="ECO:0000313" key="7">
    <source>
        <dbReference type="EMBL" id="ABF10097.1"/>
    </source>
</evidence>
<feature type="domain" description="GGDEF" evidence="6">
    <location>
        <begin position="459"/>
        <end position="595"/>
    </location>
</feature>
<keyword evidence="8" id="KW-1185">Reference proteome</keyword>
<dbReference type="GO" id="GO:0052621">
    <property type="term" value="F:diguanylate cyclase activity"/>
    <property type="evidence" value="ECO:0007669"/>
    <property type="project" value="UniProtKB-EC"/>
</dbReference>
<evidence type="ECO:0000256" key="1">
    <source>
        <dbReference type="ARBA" id="ARBA00012528"/>
    </source>
</evidence>
<reference evidence="8" key="1">
    <citation type="journal article" date="2010" name="PLoS ONE">
        <title>The complete genome sequence of Cupriavidus metallidurans strain CH34, a master survivalist in harsh and anthropogenic environments.</title>
        <authorList>
            <person name="Janssen P.J."/>
            <person name="Van Houdt R."/>
            <person name="Moors H."/>
            <person name="Monsieurs P."/>
            <person name="Morin N."/>
            <person name="Michaux A."/>
            <person name="Benotmane M.A."/>
            <person name="Leys N."/>
            <person name="Vallaeys T."/>
            <person name="Lapidus A."/>
            <person name="Monchy S."/>
            <person name="Medigue C."/>
            <person name="Taghavi S."/>
            <person name="McCorkle S."/>
            <person name="Dunn J."/>
            <person name="van der Lelie D."/>
            <person name="Mergeay M."/>
        </authorList>
    </citation>
    <scope>NUCLEOTIDE SEQUENCE [LARGE SCALE GENOMIC DNA]</scope>
    <source>
        <strain evidence="8">ATCC 43123 / DSM 2839 / NBRC 102507 / CH34</strain>
    </source>
</reference>
<dbReference type="InterPro" id="IPR029787">
    <property type="entry name" value="Nucleotide_cyclase"/>
</dbReference>
<keyword evidence="4" id="KW-1133">Transmembrane helix</keyword>
<dbReference type="PANTHER" id="PTHR45138:SF9">
    <property type="entry name" value="DIGUANYLATE CYCLASE DGCM-RELATED"/>
    <property type="match status" value="1"/>
</dbReference>
<dbReference type="eggNOG" id="COG3706">
    <property type="taxonomic scope" value="Bacteria"/>
</dbReference>
<dbReference type="InterPro" id="IPR050469">
    <property type="entry name" value="Diguanylate_Cyclase"/>
</dbReference>
<feature type="coiled-coil region" evidence="3">
    <location>
        <begin position="404"/>
        <end position="431"/>
    </location>
</feature>
<dbReference type="EMBL" id="CP000352">
    <property type="protein sequence ID" value="ABF10097.1"/>
    <property type="molecule type" value="Genomic_DNA"/>
</dbReference>